<dbReference type="PANTHER" id="PTHR43222">
    <property type="entry name" value="NUDIX HYDROLASE 23"/>
    <property type="match status" value="1"/>
</dbReference>
<dbReference type="SUPFAM" id="SSF55811">
    <property type="entry name" value="Nudix"/>
    <property type="match status" value="1"/>
</dbReference>
<dbReference type="EMBL" id="FWPT01000004">
    <property type="protein sequence ID" value="SMA46579.1"/>
    <property type="molecule type" value="Genomic_DNA"/>
</dbReference>
<dbReference type="RefSeq" id="WP_087109749.1">
    <property type="nucleotide sequence ID" value="NZ_CBCSCN010000002.1"/>
</dbReference>
<evidence type="ECO:0000259" key="4">
    <source>
        <dbReference type="PROSITE" id="PS51462"/>
    </source>
</evidence>
<dbReference type="PROSITE" id="PS51462">
    <property type="entry name" value="NUDIX"/>
    <property type="match status" value="1"/>
</dbReference>
<evidence type="ECO:0000256" key="2">
    <source>
        <dbReference type="ARBA" id="ARBA00022801"/>
    </source>
</evidence>
<dbReference type="OrthoDB" id="6322268at2"/>
<dbReference type="PROSITE" id="PS00893">
    <property type="entry name" value="NUDIX_BOX"/>
    <property type="match status" value="1"/>
</dbReference>
<dbReference type="Proteomes" id="UP000196573">
    <property type="component" value="Unassembled WGS sequence"/>
</dbReference>
<dbReference type="Gene3D" id="3.90.79.10">
    <property type="entry name" value="Nucleoside Triphosphate Pyrophosphohydrolase"/>
    <property type="match status" value="1"/>
</dbReference>
<dbReference type="AlphaFoldDB" id="A0A1X7AK12"/>
<feature type="chain" id="PRO_5010869450" evidence="3">
    <location>
        <begin position="27"/>
        <end position="168"/>
    </location>
</feature>
<feature type="signal peptide" evidence="3">
    <location>
        <begin position="1"/>
        <end position="26"/>
    </location>
</feature>
<reference evidence="5 6" key="1">
    <citation type="submission" date="2017-03" db="EMBL/GenBank/DDBJ databases">
        <authorList>
            <person name="Afonso C.L."/>
            <person name="Miller P.J."/>
            <person name="Scott M.A."/>
            <person name="Spackman E."/>
            <person name="Goraichik I."/>
            <person name="Dimitrov K.M."/>
            <person name="Suarez D.L."/>
            <person name="Swayne D.E."/>
        </authorList>
    </citation>
    <scope>NUCLEOTIDE SEQUENCE [LARGE SCALE GENOMIC DNA]</scope>
    <source>
        <strain evidence="5">SB41UT1</strain>
    </source>
</reference>
<dbReference type="GO" id="GO:0016787">
    <property type="term" value="F:hydrolase activity"/>
    <property type="evidence" value="ECO:0007669"/>
    <property type="project" value="UniProtKB-KW"/>
</dbReference>
<dbReference type="Pfam" id="PF00293">
    <property type="entry name" value="NUDIX"/>
    <property type="match status" value="1"/>
</dbReference>
<keyword evidence="6" id="KW-1185">Reference proteome</keyword>
<evidence type="ECO:0000313" key="6">
    <source>
        <dbReference type="Proteomes" id="UP000196573"/>
    </source>
</evidence>
<dbReference type="InterPro" id="IPR020084">
    <property type="entry name" value="NUDIX_hydrolase_CS"/>
</dbReference>
<keyword evidence="2" id="KW-0378">Hydrolase</keyword>
<organism evidence="5 6">
    <name type="scientific">Parendozoicomonas haliclonae</name>
    <dbReference type="NCBI Taxonomy" id="1960125"/>
    <lineage>
        <taxon>Bacteria</taxon>
        <taxon>Pseudomonadati</taxon>
        <taxon>Pseudomonadota</taxon>
        <taxon>Gammaproteobacteria</taxon>
        <taxon>Oceanospirillales</taxon>
        <taxon>Endozoicomonadaceae</taxon>
        <taxon>Parendozoicomonas</taxon>
    </lineage>
</organism>
<sequence length="168" mass="19022">MMTPKTRLRILFTASILLITGCQQQAQRPCPYAEDKTQGANAGCLVTRGDDVLIITMRLTGKQSLPGGTSDTGESPRCTAYRETYEETGVKVTVNNLLTQLDNGFQLYQCTPQEAEPVLETQDWKEVSDVSWRSWLSLDKDNWRFPEQFTQTRNIIRENISGISKQLE</sequence>
<evidence type="ECO:0000256" key="1">
    <source>
        <dbReference type="ARBA" id="ARBA00001946"/>
    </source>
</evidence>
<dbReference type="PANTHER" id="PTHR43222:SF2">
    <property type="entry name" value="NUDIX HYDROLASE 23, CHLOROPLASTIC"/>
    <property type="match status" value="1"/>
</dbReference>
<dbReference type="InterPro" id="IPR000086">
    <property type="entry name" value="NUDIX_hydrolase_dom"/>
</dbReference>
<gene>
    <name evidence="5" type="ORF">EHSB41UT_02206</name>
</gene>
<keyword evidence="3" id="KW-0732">Signal</keyword>
<dbReference type="InterPro" id="IPR015797">
    <property type="entry name" value="NUDIX_hydrolase-like_dom_sf"/>
</dbReference>
<comment type="cofactor">
    <cofactor evidence="1">
        <name>Mg(2+)</name>
        <dbReference type="ChEBI" id="CHEBI:18420"/>
    </cofactor>
</comment>
<evidence type="ECO:0000256" key="3">
    <source>
        <dbReference type="SAM" id="SignalP"/>
    </source>
</evidence>
<evidence type="ECO:0000313" key="5">
    <source>
        <dbReference type="EMBL" id="SMA46579.1"/>
    </source>
</evidence>
<dbReference type="CDD" id="cd02883">
    <property type="entry name" value="NUDIX_Hydrolase"/>
    <property type="match status" value="1"/>
</dbReference>
<proteinExistence type="predicted"/>
<name>A0A1X7AK12_9GAMM</name>
<accession>A0A1X7AK12</accession>
<dbReference type="PROSITE" id="PS51257">
    <property type="entry name" value="PROKAR_LIPOPROTEIN"/>
    <property type="match status" value="1"/>
</dbReference>
<feature type="domain" description="Nudix hydrolase" evidence="4">
    <location>
        <begin position="37"/>
        <end position="155"/>
    </location>
</feature>
<protein>
    <submittedName>
        <fullName evidence="5">NUDIX domain protein</fullName>
    </submittedName>
</protein>